<keyword evidence="2" id="KW-1185">Reference proteome</keyword>
<protein>
    <submittedName>
        <fullName evidence="1">Uncharacterized protein</fullName>
    </submittedName>
</protein>
<evidence type="ECO:0000313" key="1">
    <source>
        <dbReference type="EMBL" id="CAK5276689.1"/>
    </source>
</evidence>
<dbReference type="Proteomes" id="UP001295794">
    <property type="component" value="Unassembled WGS sequence"/>
</dbReference>
<organism evidence="1 2">
    <name type="scientific">Mycena citricolor</name>
    <dbReference type="NCBI Taxonomy" id="2018698"/>
    <lineage>
        <taxon>Eukaryota</taxon>
        <taxon>Fungi</taxon>
        <taxon>Dikarya</taxon>
        <taxon>Basidiomycota</taxon>
        <taxon>Agaricomycotina</taxon>
        <taxon>Agaricomycetes</taxon>
        <taxon>Agaricomycetidae</taxon>
        <taxon>Agaricales</taxon>
        <taxon>Marasmiineae</taxon>
        <taxon>Mycenaceae</taxon>
        <taxon>Mycena</taxon>
    </lineage>
</organism>
<name>A0AAD2HHB8_9AGAR</name>
<proteinExistence type="predicted"/>
<comment type="caution">
    <text evidence="1">The sequence shown here is derived from an EMBL/GenBank/DDBJ whole genome shotgun (WGS) entry which is preliminary data.</text>
</comment>
<gene>
    <name evidence="1" type="ORF">MYCIT1_LOCUS25155</name>
</gene>
<accession>A0AAD2HHB8</accession>
<sequence>MECEFRAVSCRGDSSEAVDSATNARKDFCYLTLPRTSTTVSLVPLWIGFSLRIIVPTAPAALLAILRWFASPLALSAAAVAFATQKGNPDEPRVPLVPVEKAPPLYPAKTCNVSSTCERAP</sequence>
<dbReference type="EMBL" id="CAVNYO010000412">
    <property type="protein sequence ID" value="CAK5276689.1"/>
    <property type="molecule type" value="Genomic_DNA"/>
</dbReference>
<dbReference type="AlphaFoldDB" id="A0AAD2HHB8"/>
<evidence type="ECO:0000313" key="2">
    <source>
        <dbReference type="Proteomes" id="UP001295794"/>
    </source>
</evidence>
<reference evidence="1" key="1">
    <citation type="submission" date="2023-11" db="EMBL/GenBank/DDBJ databases">
        <authorList>
            <person name="De Vega J J."/>
            <person name="De Vega J J."/>
        </authorList>
    </citation>
    <scope>NUCLEOTIDE SEQUENCE</scope>
</reference>